<proteinExistence type="predicted"/>
<evidence type="ECO:0000256" key="2">
    <source>
        <dbReference type="ARBA" id="ARBA00022989"/>
    </source>
</evidence>
<accession>A0A1E3G675</accession>
<keyword evidence="1 4" id="KW-0812">Transmembrane</keyword>
<feature type="transmembrane region" description="Helical" evidence="4">
    <location>
        <begin position="214"/>
        <end position="233"/>
    </location>
</feature>
<evidence type="ECO:0000256" key="3">
    <source>
        <dbReference type="ARBA" id="ARBA00023136"/>
    </source>
</evidence>
<dbReference type="Proteomes" id="UP000094570">
    <property type="component" value="Unassembled WGS sequence"/>
</dbReference>
<dbReference type="InterPro" id="IPR020846">
    <property type="entry name" value="MFS_dom"/>
</dbReference>
<dbReference type="InterPro" id="IPR036259">
    <property type="entry name" value="MFS_trans_sf"/>
</dbReference>
<protein>
    <recommendedName>
        <fullName evidence="5">Major facilitator superfamily (MFS) profile domain-containing protein</fullName>
    </recommendedName>
</protein>
<feature type="transmembrane region" description="Helical" evidence="4">
    <location>
        <begin position="370"/>
        <end position="390"/>
    </location>
</feature>
<feature type="domain" description="Major facilitator superfamily (MFS) profile" evidence="5">
    <location>
        <begin position="8"/>
        <end position="394"/>
    </location>
</feature>
<feature type="transmembrane region" description="Helical" evidence="4">
    <location>
        <begin position="253"/>
        <end position="271"/>
    </location>
</feature>
<evidence type="ECO:0000259" key="5">
    <source>
        <dbReference type="PROSITE" id="PS50850"/>
    </source>
</evidence>
<feature type="transmembrane region" description="Helical" evidence="4">
    <location>
        <begin position="161"/>
        <end position="182"/>
    </location>
</feature>
<keyword evidence="2 4" id="KW-1133">Transmembrane helix</keyword>
<dbReference type="OrthoDB" id="9793415at2"/>
<feature type="transmembrane region" description="Helical" evidence="4">
    <location>
        <begin position="339"/>
        <end position="358"/>
    </location>
</feature>
<feature type="transmembrane region" description="Helical" evidence="4">
    <location>
        <begin position="99"/>
        <end position="122"/>
    </location>
</feature>
<dbReference type="RefSeq" id="WP_069292542.1">
    <property type="nucleotide sequence ID" value="NZ_CP140110.1"/>
</dbReference>
<evidence type="ECO:0000313" key="6">
    <source>
        <dbReference type="EMBL" id="ODN31118.1"/>
    </source>
</evidence>
<dbReference type="EMBL" id="LWAF01000002">
    <property type="protein sequence ID" value="ODN31118.1"/>
    <property type="molecule type" value="Genomic_DNA"/>
</dbReference>
<dbReference type="PROSITE" id="PS50850">
    <property type="entry name" value="MFS"/>
    <property type="match status" value="1"/>
</dbReference>
<dbReference type="PANTHER" id="PTHR11360">
    <property type="entry name" value="MONOCARBOXYLATE TRANSPORTER"/>
    <property type="match status" value="1"/>
</dbReference>
<reference evidence="7" key="1">
    <citation type="submission" date="2016-04" db="EMBL/GenBank/DDBJ databases">
        <title>The genome sequence project of a novel Fervidobacterium isolate from a hot spring in Thailand.</title>
        <authorList>
            <person name="Gonzalez J.M."/>
            <person name="Cuecas A."/>
            <person name="Kanoksilapatham W."/>
        </authorList>
    </citation>
    <scope>NUCLEOTIDE SEQUENCE [LARGE SCALE GENOMIC DNA]</scope>
    <source>
        <strain evidence="7">FC2004</strain>
    </source>
</reference>
<gene>
    <name evidence="6" type="ORF">A4H02_02295</name>
</gene>
<dbReference type="Pfam" id="PF07690">
    <property type="entry name" value="MFS_1"/>
    <property type="match status" value="1"/>
</dbReference>
<evidence type="ECO:0000256" key="1">
    <source>
        <dbReference type="ARBA" id="ARBA00022692"/>
    </source>
</evidence>
<dbReference type="STRING" id="1008305.A4H02_02295"/>
<dbReference type="SUPFAM" id="SSF103473">
    <property type="entry name" value="MFS general substrate transporter"/>
    <property type="match status" value="1"/>
</dbReference>
<dbReference type="InterPro" id="IPR050327">
    <property type="entry name" value="Proton-linked_MCT"/>
</dbReference>
<organism evidence="6 7">
    <name type="scientific">Fervidobacterium thailandense</name>
    <dbReference type="NCBI Taxonomy" id="1008305"/>
    <lineage>
        <taxon>Bacteria</taxon>
        <taxon>Thermotogati</taxon>
        <taxon>Thermotogota</taxon>
        <taxon>Thermotogae</taxon>
        <taxon>Thermotogales</taxon>
        <taxon>Fervidobacteriaceae</taxon>
        <taxon>Fervidobacterium</taxon>
    </lineage>
</organism>
<comment type="caution">
    <text evidence="6">The sequence shown here is derived from an EMBL/GenBank/DDBJ whole genome shotgun (WGS) entry which is preliminary data.</text>
</comment>
<feature type="transmembrane region" description="Helical" evidence="4">
    <location>
        <begin position="46"/>
        <end position="65"/>
    </location>
</feature>
<dbReference type="PANTHER" id="PTHR11360:SF304">
    <property type="entry name" value="MFS DOMAIN-CONTAINING PROTEIN"/>
    <property type="match status" value="1"/>
</dbReference>
<evidence type="ECO:0000313" key="7">
    <source>
        <dbReference type="Proteomes" id="UP000094570"/>
    </source>
</evidence>
<evidence type="ECO:0000256" key="4">
    <source>
        <dbReference type="SAM" id="Phobius"/>
    </source>
</evidence>
<feature type="transmembrane region" description="Helical" evidence="4">
    <location>
        <begin position="74"/>
        <end position="93"/>
    </location>
</feature>
<dbReference type="AlphaFoldDB" id="A0A1E3G675"/>
<feature type="transmembrane region" description="Helical" evidence="4">
    <location>
        <begin position="134"/>
        <end position="155"/>
    </location>
</feature>
<sequence>MSWKSKVIFVSLSFASFVILGGVYSWSVLKGHAEATLDLTAFQGNLPFMLFLLFYSLFMPVGGYLQRYLGINSVFLLGTLMVVSGYLIASFSGNFVGLLVGYGVLTGSGVGLCYNVPLTIVARSFERGRGAISGLILAGFGISPLISAPLFRFLINTFGFFAVFRIYGFISLLILGSTYLAYFSLFRGLRNATESARIDDSTGKANSPLSEKFFILYVLFFLSTTIGLMFIGITSQIGGEIVGLSLGTTTSLITIFALFNAFGRVVAGVLLDKMGGRAVLSLFYTLHAIALLLGIFLNRGQTLIFIFSMAVIWMNFGAWLAIAPFLTRKLFGEKRFGENYGLMFTAYGLGAIFGNFISGFLKDSLGSYKLVFVPALVLTLMGFVLSTRFFRTTEVSRPMAETYSSLD</sequence>
<dbReference type="InterPro" id="IPR011701">
    <property type="entry name" value="MFS"/>
</dbReference>
<keyword evidence="7" id="KW-1185">Reference proteome</keyword>
<feature type="transmembrane region" description="Helical" evidence="4">
    <location>
        <begin position="303"/>
        <end position="327"/>
    </location>
</feature>
<name>A0A1E3G675_9BACT</name>
<feature type="transmembrane region" description="Helical" evidence="4">
    <location>
        <begin position="278"/>
        <end position="297"/>
    </location>
</feature>
<dbReference type="Gene3D" id="1.20.1250.20">
    <property type="entry name" value="MFS general substrate transporter like domains"/>
    <property type="match status" value="2"/>
</dbReference>
<dbReference type="GO" id="GO:0022857">
    <property type="term" value="F:transmembrane transporter activity"/>
    <property type="evidence" value="ECO:0007669"/>
    <property type="project" value="InterPro"/>
</dbReference>
<feature type="transmembrane region" description="Helical" evidence="4">
    <location>
        <begin position="7"/>
        <end position="26"/>
    </location>
</feature>
<keyword evidence="3 4" id="KW-0472">Membrane</keyword>